<evidence type="ECO:0000313" key="11">
    <source>
        <dbReference type="EMBL" id="MCB5362570.1"/>
    </source>
</evidence>
<keyword evidence="7 9" id="KW-0472">Membrane</keyword>
<feature type="transmembrane region" description="Helical" evidence="9">
    <location>
        <begin position="142"/>
        <end position="165"/>
    </location>
</feature>
<name>A0ABS8C961_9BURK</name>
<feature type="transmembrane region" description="Helical" evidence="9">
    <location>
        <begin position="101"/>
        <end position="122"/>
    </location>
</feature>
<keyword evidence="12" id="KW-1185">Reference proteome</keyword>
<evidence type="ECO:0000256" key="4">
    <source>
        <dbReference type="ARBA" id="ARBA00022519"/>
    </source>
</evidence>
<evidence type="ECO:0000313" key="12">
    <source>
        <dbReference type="Proteomes" id="UP000776983"/>
    </source>
</evidence>
<sequence>MSEPLPGPHLVAKSPLGRLIEWACAAMAILGSALFLTEAVMSVVSVAGRSVLSKPVLGDYELVQLASAMGIVMCLPYCQLKRGHVFVDFFTLWAPTRLKKLFDALACLVLAGIAFLLAWRCWLGLVDMREYEESSMVLGLPIWWGYIPMTPAFILLGITCLMTMVQDLRASATEVAQ</sequence>
<keyword evidence="6 9" id="KW-1133">Transmembrane helix</keyword>
<feature type="transmembrane region" description="Helical" evidence="9">
    <location>
        <begin position="20"/>
        <end position="42"/>
    </location>
</feature>
<comment type="function">
    <text evidence="9">Part of the tripartite ATP-independent periplasmic (TRAP) transport system.</text>
</comment>
<dbReference type="RefSeq" id="WP_226952799.1">
    <property type="nucleotide sequence ID" value="NZ_JACDXW010000001.1"/>
</dbReference>
<keyword evidence="2 9" id="KW-0813">Transport</keyword>
<evidence type="ECO:0000256" key="2">
    <source>
        <dbReference type="ARBA" id="ARBA00022448"/>
    </source>
</evidence>
<dbReference type="EMBL" id="JACDXW010000001">
    <property type="protein sequence ID" value="MCB5362570.1"/>
    <property type="molecule type" value="Genomic_DNA"/>
</dbReference>
<keyword evidence="5 9" id="KW-0812">Transmembrane</keyword>
<evidence type="ECO:0000256" key="6">
    <source>
        <dbReference type="ARBA" id="ARBA00022989"/>
    </source>
</evidence>
<keyword evidence="3" id="KW-1003">Cell membrane</keyword>
<evidence type="ECO:0000256" key="7">
    <source>
        <dbReference type="ARBA" id="ARBA00023136"/>
    </source>
</evidence>
<comment type="caution">
    <text evidence="11">The sequence shown here is derived from an EMBL/GenBank/DDBJ whole genome shotgun (WGS) entry which is preliminary data.</text>
</comment>
<organism evidence="11 12">
    <name type="scientific">Mesopusillimonas faecipullorum</name>
    <dbReference type="NCBI Taxonomy" id="2755040"/>
    <lineage>
        <taxon>Bacteria</taxon>
        <taxon>Pseudomonadati</taxon>
        <taxon>Pseudomonadota</taxon>
        <taxon>Betaproteobacteria</taxon>
        <taxon>Burkholderiales</taxon>
        <taxon>Alcaligenaceae</taxon>
        <taxon>Mesopusillimonas</taxon>
    </lineage>
</organism>
<dbReference type="InterPro" id="IPR055348">
    <property type="entry name" value="DctQ"/>
</dbReference>
<comment type="subunit">
    <text evidence="9">The complex comprises the extracytoplasmic solute receptor protein and the two transmembrane proteins.</text>
</comment>
<proteinExistence type="inferred from homology"/>
<gene>
    <name evidence="11" type="ORF">H0484_02220</name>
</gene>
<reference evidence="11 12" key="1">
    <citation type="submission" date="2020-07" db="EMBL/GenBank/DDBJ databases">
        <title>Pusillimonas sp. nov., isolated from poultry manure in Taiwan.</title>
        <authorList>
            <person name="Lin S.-Y."/>
            <person name="Tang Y.-S."/>
            <person name="Young C.-C."/>
        </authorList>
    </citation>
    <scope>NUCLEOTIDE SEQUENCE [LARGE SCALE GENOMIC DNA]</scope>
    <source>
        <strain evidence="11 12">CC-YST705</strain>
    </source>
</reference>
<feature type="domain" description="Tripartite ATP-independent periplasmic transporters DctQ component" evidence="10">
    <location>
        <begin position="40"/>
        <end position="169"/>
    </location>
</feature>
<comment type="caution">
    <text evidence="9">Lacks conserved residue(s) required for the propagation of feature annotation.</text>
</comment>
<dbReference type="Proteomes" id="UP000776983">
    <property type="component" value="Unassembled WGS sequence"/>
</dbReference>
<evidence type="ECO:0000256" key="8">
    <source>
        <dbReference type="ARBA" id="ARBA00038436"/>
    </source>
</evidence>
<evidence type="ECO:0000256" key="9">
    <source>
        <dbReference type="RuleBase" id="RU369079"/>
    </source>
</evidence>
<evidence type="ECO:0000256" key="3">
    <source>
        <dbReference type="ARBA" id="ARBA00022475"/>
    </source>
</evidence>
<dbReference type="InterPro" id="IPR007387">
    <property type="entry name" value="TRAP_DctQ"/>
</dbReference>
<protein>
    <recommendedName>
        <fullName evidence="9">TRAP transporter small permease protein</fullName>
    </recommendedName>
</protein>
<evidence type="ECO:0000256" key="5">
    <source>
        <dbReference type="ARBA" id="ARBA00022692"/>
    </source>
</evidence>
<dbReference type="PANTHER" id="PTHR35011">
    <property type="entry name" value="2,3-DIKETO-L-GULONATE TRAP TRANSPORTER SMALL PERMEASE PROTEIN YIAM"/>
    <property type="match status" value="1"/>
</dbReference>
<evidence type="ECO:0000256" key="1">
    <source>
        <dbReference type="ARBA" id="ARBA00004429"/>
    </source>
</evidence>
<accession>A0ABS8C961</accession>
<evidence type="ECO:0000259" key="10">
    <source>
        <dbReference type="Pfam" id="PF04290"/>
    </source>
</evidence>
<dbReference type="Pfam" id="PF04290">
    <property type="entry name" value="DctQ"/>
    <property type="match status" value="1"/>
</dbReference>
<comment type="similarity">
    <text evidence="8 9">Belongs to the TRAP transporter small permease family.</text>
</comment>
<dbReference type="PANTHER" id="PTHR35011:SF10">
    <property type="entry name" value="TRAP TRANSPORTER SMALL PERMEASE PROTEIN"/>
    <property type="match status" value="1"/>
</dbReference>
<keyword evidence="4 9" id="KW-0997">Cell inner membrane</keyword>
<comment type="subcellular location">
    <subcellularLocation>
        <location evidence="1 9">Cell inner membrane</location>
        <topology evidence="1 9">Multi-pass membrane protein</topology>
    </subcellularLocation>
</comment>